<reference evidence="1 2" key="1">
    <citation type="submission" date="2024-09" db="EMBL/GenBank/DDBJ databases">
        <authorList>
            <person name="D'Angelo T."/>
        </authorList>
    </citation>
    <scope>NUCLEOTIDE SEQUENCE [LARGE SCALE GENOMIC DNA]</scope>
    <source>
        <strain evidence="1">SAG AM-320-E07</strain>
    </source>
</reference>
<comment type="caution">
    <text evidence="1">The sequence shown here is derived from an EMBL/GenBank/DDBJ whole genome shotgun (WGS) entry which is preliminary data.</text>
</comment>
<evidence type="ECO:0000313" key="1">
    <source>
        <dbReference type="EMBL" id="MFC1573431.1"/>
    </source>
</evidence>
<keyword evidence="2" id="KW-1185">Reference proteome</keyword>
<dbReference type="EMBL" id="JBHPKH010000160">
    <property type="protein sequence ID" value="MFC1573431.1"/>
    <property type="molecule type" value="Genomic_DNA"/>
</dbReference>
<protein>
    <submittedName>
        <fullName evidence="1">DUF2330 domain-containing protein</fullName>
    </submittedName>
</protein>
<evidence type="ECO:0000313" key="2">
    <source>
        <dbReference type="Proteomes" id="UP001593833"/>
    </source>
</evidence>
<proteinExistence type="predicted"/>
<accession>A0ABV6YM87</accession>
<dbReference type="InterPro" id="IPR019283">
    <property type="entry name" value="DUF2330"/>
</dbReference>
<sequence length="344" mass="38300">MTGLAATCIVMLILQSGFCLTRADGGFVVPLTYHLYESDQRALVVFDEDQQKEELYVQAGFRGDITDFAWIIPVPSVPEVDTADADLFDEAERLTRPSYRHRGHDGGCACGNEIVTTPLGGQDGGVVVYGESTVGIYATRIVGADSSAVLADSLTAWGYLHGANYDEVVETLDFYVERDWVFVAMRVEEPDVDQPYPDYSYRGGTEPVHLSFDTVEPVYPMRISAMSADDISTVTVYVCADHRMTFPGADTRYANKINASELRAIREHYAHLGAILPEGCFLTKLRRQFTPDQMDSDILFVRADSDREFHEIHYSGFPPIEGLLALAIGVGIHLYWRRRIGDSE</sequence>
<name>A0ABV6YM87_UNCEI</name>
<dbReference type="Proteomes" id="UP001593833">
    <property type="component" value="Unassembled WGS sequence"/>
</dbReference>
<gene>
    <name evidence="1" type="ORF">ACFL6M_07520</name>
</gene>
<dbReference type="Pfam" id="PF10092">
    <property type="entry name" value="DUF2330"/>
    <property type="match status" value="1"/>
</dbReference>
<organism evidence="1 2">
    <name type="scientific">Eiseniibacteriota bacterium</name>
    <dbReference type="NCBI Taxonomy" id="2212470"/>
    <lineage>
        <taxon>Bacteria</taxon>
        <taxon>Candidatus Eiseniibacteriota</taxon>
    </lineage>
</organism>